<evidence type="ECO:0000256" key="6">
    <source>
        <dbReference type="ARBA" id="ARBA00023125"/>
    </source>
</evidence>
<reference evidence="12" key="2">
    <citation type="submission" date="2025-08" db="UniProtKB">
        <authorList>
            <consortium name="Ensembl"/>
        </authorList>
    </citation>
    <scope>IDENTIFICATION</scope>
</reference>
<dbReference type="GO" id="GO:0043139">
    <property type="term" value="F:5'-3' DNA helicase activity"/>
    <property type="evidence" value="ECO:0007669"/>
    <property type="project" value="UniProtKB-EC"/>
</dbReference>
<dbReference type="PANTHER" id="PTHR47642:SF5">
    <property type="entry name" value="ATP-DEPENDENT DNA HELICASE"/>
    <property type="match status" value="1"/>
</dbReference>
<dbReference type="Pfam" id="PF05970">
    <property type="entry name" value="PIF1"/>
    <property type="match status" value="1"/>
</dbReference>
<keyword evidence="8" id="KW-0413">Isomerase</keyword>
<dbReference type="GO" id="GO:0000723">
    <property type="term" value="P:telomere maintenance"/>
    <property type="evidence" value="ECO:0007669"/>
    <property type="project" value="InterPro"/>
</dbReference>
<proteinExistence type="inferred from homology"/>
<dbReference type="Ensembl" id="ENSPNAT00000061191.1">
    <property type="protein sequence ID" value="ENSPNAP00000042159.1"/>
    <property type="gene ID" value="ENSPNAG00000031801.1"/>
</dbReference>
<name>A0AAR2IVT1_PYGNA</name>
<evidence type="ECO:0000256" key="3">
    <source>
        <dbReference type="ARBA" id="ARBA00022801"/>
    </source>
</evidence>
<keyword evidence="3 9" id="KW-0378">Hydrolase</keyword>
<evidence type="ECO:0000256" key="9">
    <source>
        <dbReference type="RuleBase" id="RU363044"/>
    </source>
</evidence>
<dbReference type="Pfam" id="PF21530">
    <property type="entry name" value="Pif1_2B_dom"/>
    <property type="match status" value="1"/>
</dbReference>
<evidence type="ECO:0000256" key="7">
    <source>
        <dbReference type="ARBA" id="ARBA00023204"/>
    </source>
</evidence>
<comment type="similarity">
    <text evidence="9">Belongs to the helicase family.</text>
</comment>
<evidence type="ECO:0000256" key="1">
    <source>
        <dbReference type="ARBA" id="ARBA00022741"/>
    </source>
</evidence>
<organism evidence="12 13">
    <name type="scientific">Pygocentrus nattereri</name>
    <name type="common">Red-bellied piranha</name>
    <dbReference type="NCBI Taxonomy" id="42514"/>
    <lineage>
        <taxon>Eukaryota</taxon>
        <taxon>Metazoa</taxon>
        <taxon>Chordata</taxon>
        <taxon>Craniata</taxon>
        <taxon>Vertebrata</taxon>
        <taxon>Euteleostomi</taxon>
        <taxon>Actinopterygii</taxon>
        <taxon>Neopterygii</taxon>
        <taxon>Teleostei</taxon>
        <taxon>Ostariophysi</taxon>
        <taxon>Characiformes</taxon>
        <taxon>Characoidei</taxon>
        <taxon>Pygocentrus</taxon>
    </lineage>
</organism>
<keyword evidence="9" id="KW-0233">DNA recombination</keyword>
<dbReference type="CDD" id="cd18809">
    <property type="entry name" value="SF1_C_RecD"/>
    <property type="match status" value="1"/>
</dbReference>
<evidence type="ECO:0000256" key="5">
    <source>
        <dbReference type="ARBA" id="ARBA00022840"/>
    </source>
</evidence>
<comment type="catalytic activity">
    <reaction evidence="9">
        <text>ATP + H2O = ADP + phosphate + H(+)</text>
        <dbReference type="Rhea" id="RHEA:13065"/>
        <dbReference type="ChEBI" id="CHEBI:15377"/>
        <dbReference type="ChEBI" id="CHEBI:15378"/>
        <dbReference type="ChEBI" id="CHEBI:30616"/>
        <dbReference type="ChEBI" id="CHEBI:43474"/>
        <dbReference type="ChEBI" id="CHEBI:456216"/>
        <dbReference type="EC" id="5.6.2.3"/>
    </reaction>
</comment>
<dbReference type="GO" id="GO:0005524">
    <property type="term" value="F:ATP binding"/>
    <property type="evidence" value="ECO:0007669"/>
    <property type="project" value="UniProtKB-KW"/>
</dbReference>
<protein>
    <recommendedName>
        <fullName evidence="9">ATP-dependent DNA helicase</fullName>
        <ecNumber evidence="9">5.6.2.3</ecNumber>
    </recommendedName>
</protein>
<dbReference type="GO" id="GO:0016787">
    <property type="term" value="F:hydrolase activity"/>
    <property type="evidence" value="ECO:0007669"/>
    <property type="project" value="UniProtKB-KW"/>
</dbReference>
<keyword evidence="7 9" id="KW-0234">DNA repair</keyword>
<feature type="domain" description="DNA helicase Pif1-like DEAD-box helicase" evidence="10">
    <location>
        <begin position="60"/>
        <end position="265"/>
    </location>
</feature>
<evidence type="ECO:0000259" key="10">
    <source>
        <dbReference type="Pfam" id="PF05970"/>
    </source>
</evidence>
<dbReference type="InterPro" id="IPR049163">
    <property type="entry name" value="Pif1-like_2B_dom"/>
</dbReference>
<dbReference type="EC" id="5.6.2.3" evidence="9"/>
<reference evidence="12" key="3">
    <citation type="submission" date="2025-09" db="UniProtKB">
        <authorList>
            <consortium name="Ensembl"/>
        </authorList>
    </citation>
    <scope>IDENTIFICATION</scope>
</reference>
<feature type="domain" description="DNA helicase Pif1-like 2B" evidence="11">
    <location>
        <begin position="366"/>
        <end position="394"/>
    </location>
</feature>
<comment type="cofactor">
    <cofactor evidence="9">
        <name>Mg(2+)</name>
        <dbReference type="ChEBI" id="CHEBI:18420"/>
    </cofactor>
</comment>
<dbReference type="Proteomes" id="UP001501920">
    <property type="component" value="Chromosome 2"/>
</dbReference>
<sequence length="527" mass="59116">SRGRCSYLQSETEVIISCCDFYTHRRQCCTDESAYEVTAMPVMEAPQMSSAEIRKMYRSLNETQAAVFYSICDWCKRKVLNENPQQFFYYVAGTAGTGKSHLIKSVYAEATKILQKLPCVSEEVDISKATVLLTAFTGCASHNINGKTLHALLKLPRSLKPPYQGLGNTLDEMRANFSNVQIMIIDEISMVSKPLFAYVNWRLQQIKGNDKPFGNVSIMAVGDFHQLPPLGKAKPLCVYEHHVLDFWRDNFKMITLTDIMRQKDDLAFAELLNRLRVKQKHEPLSDADSSMLKQVIKSPEDCPSDALHIFATNKEVDGFNSAAITSRFSDITNIDADDYKKDPRSGQMQKQGAPFKGEKGDLIDTLQVAVGARMMLTRNIDVQDGLVNGCFGTVLDNTDPGQKHCKKVRGGSDNIVYIEREEESLRKKGTVQRQFPLKLAFACTAHKVQGMTTHCAVVSLKKVFESGMAYVALSRTTSLSGLHVIDYDEKKIFCDPEISAALENMPKADLHVIQHINAHFTFVKKHT</sequence>
<keyword evidence="5 9" id="KW-0067">ATP-binding</keyword>
<evidence type="ECO:0000313" key="12">
    <source>
        <dbReference type="Ensembl" id="ENSPNAP00000042159.1"/>
    </source>
</evidence>
<keyword evidence="13" id="KW-1185">Reference proteome</keyword>
<evidence type="ECO:0000256" key="4">
    <source>
        <dbReference type="ARBA" id="ARBA00022806"/>
    </source>
</evidence>
<dbReference type="SUPFAM" id="SSF52540">
    <property type="entry name" value="P-loop containing nucleoside triphosphate hydrolases"/>
    <property type="match status" value="2"/>
</dbReference>
<dbReference type="PANTHER" id="PTHR47642">
    <property type="entry name" value="ATP-DEPENDENT DNA HELICASE"/>
    <property type="match status" value="1"/>
</dbReference>
<accession>A0AAR2IVT1</accession>
<dbReference type="AlphaFoldDB" id="A0AAR2IVT1"/>
<dbReference type="InterPro" id="IPR010285">
    <property type="entry name" value="DNA_helicase_pif1-like_DEAD"/>
</dbReference>
<dbReference type="InterPro" id="IPR051055">
    <property type="entry name" value="PIF1_helicase"/>
</dbReference>
<keyword evidence="4 9" id="KW-0347">Helicase</keyword>
<dbReference type="GO" id="GO:0006310">
    <property type="term" value="P:DNA recombination"/>
    <property type="evidence" value="ECO:0007669"/>
    <property type="project" value="UniProtKB-KW"/>
</dbReference>
<evidence type="ECO:0000256" key="8">
    <source>
        <dbReference type="ARBA" id="ARBA00023235"/>
    </source>
</evidence>
<dbReference type="GeneTree" id="ENSGT00940000164296"/>
<reference evidence="12 13" key="1">
    <citation type="submission" date="2020-10" db="EMBL/GenBank/DDBJ databases">
        <title>Pygocentrus nattereri (red-bellied piranha) genome, fPygNat1, primary haplotype.</title>
        <authorList>
            <person name="Myers G."/>
            <person name="Meyer A."/>
            <person name="Karagic N."/>
            <person name="Pippel M."/>
            <person name="Winkler S."/>
            <person name="Tracey A."/>
            <person name="Wood J."/>
            <person name="Formenti G."/>
            <person name="Howe K."/>
            <person name="Fedrigo O."/>
            <person name="Jarvis E.D."/>
        </authorList>
    </citation>
    <scope>NUCLEOTIDE SEQUENCE [LARGE SCALE GENOMIC DNA]</scope>
</reference>
<keyword evidence="6" id="KW-0238">DNA-binding</keyword>
<evidence type="ECO:0000313" key="13">
    <source>
        <dbReference type="Proteomes" id="UP001501920"/>
    </source>
</evidence>
<keyword evidence="1 9" id="KW-0547">Nucleotide-binding</keyword>
<dbReference type="GO" id="GO:0006281">
    <property type="term" value="P:DNA repair"/>
    <property type="evidence" value="ECO:0007669"/>
    <property type="project" value="UniProtKB-KW"/>
</dbReference>
<dbReference type="InterPro" id="IPR027417">
    <property type="entry name" value="P-loop_NTPase"/>
</dbReference>
<evidence type="ECO:0000256" key="2">
    <source>
        <dbReference type="ARBA" id="ARBA00022763"/>
    </source>
</evidence>
<evidence type="ECO:0000259" key="11">
    <source>
        <dbReference type="Pfam" id="PF21530"/>
    </source>
</evidence>
<keyword evidence="2 9" id="KW-0227">DNA damage</keyword>
<dbReference type="Gene3D" id="3.40.50.300">
    <property type="entry name" value="P-loop containing nucleotide triphosphate hydrolases"/>
    <property type="match status" value="1"/>
</dbReference>